<accession>A0A172UPW7</accession>
<keyword evidence="4" id="KW-1185">Reference proteome</keyword>
<gene>
    <name evidence="3" type="ORF">A7U43_19235</name>
</gene>
<dbReference type="SUPFAM" id="SSF53474">
    <property type="entry name" value="alpha/beta-Hydrolases"/>
    <property type="match status" value="1"/>
</dbReference>
<dbReference type="AlphaFoldDB" id="A0A172UPW7"/>
<dbReference type="KEGG" id="madi:A7U43_19235"/>
<name>A0A172UPW7_9MYCO</name>
<evidence type="ECO:0000313" key="4">
    <source>
        <dbReference type="Proteomes" id="UP000077143"/>
    </source>
</evidence>
<sequence length="342" mass="35800">MSYPSPRKSVGPRQGKRWAAAVATSTTVALVLTCGGVARADAPFGADAREALVVGGTGNGTPSEEMMHQLLEQGIISDPDPVGVAYPADIWPLRGDLTLDQSVSVGVANLGAALSEARGPVVVVGISQGAVVVNYEKSALLAQADPPPPQNIVFVTIGDPTNSDGGLLAKLPHVHIPILDATIPKASVETPYDTIEIVHEYDGYADFPDNPLNILAVLNAAAGVIYEHPNKSGVDLSDPRNVVTVDTNSLGGTTTHVLVPTDQLPLTRPLRTLGVPDRLVDRLDAPLRRIIDTGYHGERPARANRPTSLQGVRTDRSAPRPRIAGVKGPKTAGVKGPKTARA</sequence>
<dbReference type="InterPro" id="IPR029058">
    <property type="entry name" value="AB_hydrolase_fold"/>
</dbReference>
<feature type="domain" description="PE-PPE" evidence="2">
    <location>
        <begin position="82"/>
        <end position="295"/>
    </location>
</feature>
<feature type="region of interest" description="Disordered" evidence="1">
    <location>
        <begin position="296"/>
        <end position="342"/>
    </location>
</feature>
<reference evidence="3 4" key="1">
    <citation type="submission" date="2016-05" db="EMBL/GenBank/DDBJ databases">
        <title>Complete genome sequence of a phthalic acid esters degrading Mycobacterium sp. YC-RL4.</title>
        <authorList>
            <person name="Ren L."/>
            <person name="Fan S."/>
            <person name="Ruth N."/>
            <person name="Jia Y."/>
            <person name="Wang J."/>
            <person name="Qiao C."/>
        </authorList>
    </citation>
    <scope>NUCLEOTIDE SEQUENCE [LARGE SCALE GENOMIC DNA]</scope>
    <source>
        <strain evidence="3 4">YC-RL4</strain>
    </source>
</reference>
<dbReference type="Gene3D" id="3.40.50.1820">
    <property type="entry name" value="alpha/beta hydrolase"/>
    <property type="match status" value="1"/>
</dbReference>
<dbReference type="Pfam" id="PF08237">
    <property type="entry name" value="PE-PPE"/>
    <property type="match status" value="1"/>
</dbReference>
<dbReference type="InterPro" id="IPR013228">
    <property type="entry name" value="PE-PPE_C"/>
</dbReference>
<proteinExistence type="predicted"/>
<evidence type="ECO:0000256" key="1">
    <source>
        <dbReference type="SAM" id="MobiDB-lite"/>
    </source>
</evidence>
<evidence type="ECO:0000259" key="2">
    <source>
        <dbReference type="Pfam" id="PF08237"/>
    </source>
</evidence>
<dbReference type="Proteomes" id="UP000077143">
    <property type="component" value="Chromosome"/>
</dbReference>
<dbReference type="STRING" id="1682113.A7U43_19235"/>
<protein>
    <recommendedName>
        <fullName evidence="2">PE-PPE domain-containing protein</fullName>
    </recommendedName>
</protein>
<organism evidence="3 4">
    <name type="scientific">Mycobacterium adipatum</name>
    <dbReference type="NCBI Taxonomy" id="1682113"/>
    <lineage>
        <taxon>Bacteria</taxon>
        <taxon>Bacillati</taxon>
        <taxon>Actinomycetota</taxon>
        <taxon>Actinomycetes</taxon>
        <taxon>Mycobacteriales</taxon>
        <taxon>Mycobacteriaceae</taxon>
        <taxon>Mycobacterium</taxon>
    </lineage>
</organism>
<evidence type="ECO:0000313" key="3">
    <source>
        <dbReference type="EMBL" id="ANE81135.1"/>
    </source>
</evidence>
<dbReference type="EMBL" id="CP015596">
    <property type="protein sequence ID" value="ANE81135.1"/>
    <property type="molecule type" value="Genomic_DNA"/>
</dbReference>